<accession>A0A267M8W4</accession>
<dbReference type="EMBL" id="NIBG01000040">
    <property type="protein sequence ID" value="PAB55999.1"/>
    <property type="molecule type" value="Genomic_DNA"/>
</dbReference>
<gene>
    <name evidence="2" type="ORF">CCE28_21365</name>
</gene>
<sequence length="82" mass="9598">MVLVFLGIVLLNLKIFLIIDDRYHIKERILPRAIIFRFIIAIVLCTIIISTADSFITKKWLFYGVHSFAFALLVFIITELNR</sequence>
<keyword evidence="1" id="KW-0812">Transmembrane</keyword>
<organism evidence="2 3">
    <name type="scientific">Anaeromicrobium sediminis</name>
    <dbReference type="NCBI Taxonomy" id="1478221"/>
    <lineage>
        <taxon>Bacteria</taxon>
        <taxon>Bacillati</taxon>
        <taxon>Bacillota</taxon>
        <taxon>Clostridia</taxon>
        <taxon>Peptostreptococcales</taxon>
        <taxon>Thermotaleaceae</taxon>
        <taxon>Anaeromicrobium</taxon>
    </lineage>
</organism>
<dbReference type="Proteomes" id="UP000216024">
    <property type="component" value="Unassembled WGS sequence"/>
</dbReference>
<feature type="transmembrane region" description="Helical" evidence="1">
    <location>
        <begin position="61"/>
        <end position="80"/>
    </location>
</feature>
<evidence type="ECO:0000313" key="2">
    <source>
        <dbReference type="EMBL" id="PAB55999.1"/>
    </source>
</evidence>
<keyword evidence="1" id="KW-0472">Membrane</keyword>
<name>A0A267M8W4_9FIRM</name>
<keyword evidence="3" id="KW-1185">Reference proteome</keyword>
<feature type="transmembrane region" description="Helical" evidence="1">
    <location>
        <begin position="6"/>
        <end position="23"/>
    </location>
</feature>
<proteinExistence type="predicted"/>
<protein>
    <submittedName>
        <fullName evidence="2">Uncharacterized protein</fullName>
    </submittedName>
</protein>
<feature type="transmembrane region" description="Helical" evidence="1">
    <location>
        <begin position="35"/>
        <end position="55"/>
    </location>
</feature>
<comment type="caution">
    <text evidence="2">The sequence shown here is derived from an EMBL/GenBank/DDBJ whole genome shotgun (WGS) entry which is preliminary data.</text>
</comment>
<keyword evidence="1" id="KW-1133">Transmembrane helix</keyword>
<evidence type="ECO:0000256" key="1">
    <source>
        <dbReference type="SAM" id="Phobius"/>
    </source>
</evidence>
<evidence type="ECO:0000313" key="3">
    <source>
        <dbReference type="Proteomes" id="UP000216024"/>
    </source>
</evidence>
<dbReference type="AlphaFoldDB" id="A0A267M8W4"/>
<reference evidence="2 3" key="1">
    <citation type="submission" date="2017-06" db="EMBL/GenBank/DDBJ databases">
        <title>Draft genome sequence of anaerobic fermentative bacterium Anaeromicrobium sediminis DY2726D isolated from West Pacific Ocean sediments.</title>
        <authorList>
            <person name="Zeng X."/>
        </authorList>
    </citation>
    <scope>NUCLEOTIDE SEQUENCE [LARGE SCALE GENOMIC DNA]</scope>
    <source>
        <strain evidence="2 3">DY2726D</strain>
    </source>
</reference>